<sequence>MPDAPAPPRPDPLLNTPARTPARPEGSAADLDSAGLDSAGLEGMSGALSPAGLTGEVGGDLPGAFRLSDRVKVVRNVLPPLIVLVVGAVEFLISLLPAGQELWAHLLFYGLVGPAVTYFSVEWIAEGTRARERAERELRDLYGQLRASHAQLGAVQALMRDLTDAADMNAVLDVAARGAVRVTGATHATLTVPGGLSGSARGETLLSSPSAALYPLRVSIPGGGALALHFDAPPSPESESLAQALAAEVARGVEAVRQRTLDLMTLYSVDQSIRAERNMRRLLSRVTRTMADRVGAEARAVFLTDQDSVLRLEYAQDRQGEARGGGVAPPFALRVAQADGPLITTADDAGEVFPDARSVLGIPMRDDEGLVGVLMLGDARPNAFDDARVSLLALMAGQATLAVRNARAYLYSEELAISDERARIAREIHDGVAQSLAFAALKLDVVARQVHSDPARAESEVRAATTLLREQIREVRRSIFALRPIDLERYGLLETVRRYVLDFGEQNSLRATLDISGDVHLSPGDEAVVFRILQESLNNVAKHARAQEVRVTLHGGERVTLRVQDDGAGFDPELVTGRVSSAGGLGLLQMRERVEARGGLYRVLSSPGHGTLIEAEMPQA</sequence>
<keyword evidence="9" id="KW-0479">Metal-binding</keyword>
<dbReference type="Gene3D" id="3.30.450.40">
    <property type="match status" value="1"/>
</dbReference>
<dbReference type="Pfam" id="PF01590">
    <property type="entry name" value="GAF"/>
    <property type="match status" value="1"/>
</dbReference>
<evidence type="ECO:0000256" key="3">
    <source>
        <dbReference type="ARBA" id="ARBA00004496"/>
    </source>
</evidence>
<name>A0ABP9UH74_9DEIO</name>
<comment type="caution">
    <text evidence="19">The sequence shown here is derived from an EMBL/GenBank/DDBJ whole genome shotgun (WGS) entry which is preliminary data.</text>
</comment>
<dbReference type="EMBL" id="BAABQU010000034">
    <property type="protein sequence ID" value="GAA5441020.1"/>
    <property type="molecule type" value="Genomic_DNA"/>
</dbReference>
<dbReference type="InterPro" id="IPR005467">
    <property type="entry name" value="His_kinase_dom"/>
</dbReference>
<evidence type="ECO:0000256" key="16">
    <source>
        <dbReference type="SAM" id="Coils"/>
    </source>
</evidence>
<evidence type="ECO:0000256" key="11">
    <source>
        <dbReference type="ARBA" id="ARBA00023004"/>
    </source>
</evidence>
<keyword evidence="8" id="KW-0808">Transferase</keyword>
<keyword evidence="13" id="KW-0411">Iron-sulfur</keyword>
<protein>
    <recommendedName>
        <fullName evidence="5">Oxygen sensor histidine kinase NreB</fullName>
        <ecNumber evidence="4">2.7.13.3</ecNumber>
    </recommendedName>
    <alternativeName>
        <fullName evidence="15">Nitrogen regulation protein B</fullName>
    </alternativeName>
</protein>
<evidence type="ECO:0000256" key="12">
    <source>
        <dbReference type="ARBA" id="ARBA00023012"/>
    </source>
</evidence>
<evidence type="ECO:0000256" key="13">
    <source>
        <dbReference type="ARBA" id="ARBA00023014"/>
    </source>
</evidence>
<dbReference type="EC" id="2.7.13.3" evidence="4"/>
<keyword evidence="11" id="KW-0408">Iron</keyword>
<reference evidence="19 20" key="1">
    <citation type="submission" date="2024-02" db="EMBL/GenBank/DDBJ databases">
        <title>Deinococcus caeni NBRC 101312.</title>
        <authorList>
            <person name="Ichikawa N."/>
            <person name="Katano-Makiyama Y."/>
            <person name="Hidaka K."/>
        </authorList>
    </citation>
    <scope>NUCLEOTIDE SEQUENCE [LARGE SCALE GENOMIC DNA]</scope>
    <source>
        <strain evidence="19 20">NBRC 101312</strain>
    </source>
</reference>
<dbReference type="Gene3D" id="3.30.565.10">
    <property type="entry name" value="Histidine kinase-like ATPase, C-terminal domain"/>
    <property type="match status" value="1"/>
</dbReference>
<feature type="compositionally biased region" description="Low complexity" evidence="17">
    <location>
        <begin position="26"/>
        <end position="35"/>
    </location>
</feature>
<dbReference type="Pfam" id="PF07730">
    <property type="entry name" value="HisKA_3"/>
    <property type="match status" value="1"/>
</dbReference>
<dbReference type="InterPro" id="IPR004358">
    <property type="entry name" value="Sig_transdc_His_kin-like_C"/>
</dbReference>
<keyword evidence="12" id="KW-0902">Two-component regulatory system</keyword>
<keyword evidence="6" id="KW-0004">4Fe-4S</keyword>
<dbReference type="InterPro" id="IPR029016">
    <property type="entry name" value="GAF-like_dom_sf"/>
</dbReference>
<evidence type="ECO:0000256" key="9">
    <source>
        <dbReference type="ARBA" id="ARBA00022723"/>
    </source>
</evidence>
<dbReference type="SMART" id="SM00065">
    <property type="entry name" value="GAF"/>
    <property type="match status" value="1"/>
</dbReference>
<feature type="compositionally biased region" description="Pro residues" evidence="17">
    <location>
        <begin position="1"/>
        <end position="11"/>
    </location>
</feature>
<dbReference type="CDD" id="cd16917">
    <property type="entry name" value="HATPase_UhpB-NarQ-NarX-like"/>
    <property type="match status" value="1"/>
</dbReference>
<evidence type="ECO:0000256" key="6">
    <source>
        <dbReference type="ARBA" id="ARBA00022485"/>
    </source>
</evidence>
<dbReference type="Proteomes" id="UP001423409">
    <property type="component" value="Unassembled WGS sequence"/>
</dbReference>
<keyword evidence="20" id="KW-1185">Reference proteome</keyword>
<dbReference type="InterPro" id="IPR036890">
    <property type="entry name" value="HATPase_C_sf"/>
</dbReference>
<accession>A0ABP9UH74</accession>
<dbReference type="InterPro" id="IPR050482">
    <property type="entry name" value="Sensor_HK_TwoCompSys"/>
</dbReference>
<comment type="function">
    <text evidence="14">Member of the two-component regulatory system NreB/NreC involved in the control of dissimilatory nitrate/nitrite reduction in response to oxygen. NreB functions as a direct oxygen sensor histidine kinase which is autophosphorylated, in the absence of oxygen, probably at the conserved histidine residue, and transfers its phosphate group probably to a conserved aspartate residue of NreC. NreB/NreC activates the expression of the nitrate (narGHJI) and nitrite (nir) reductase operons, as well as the putative nitrate transporter gene narT.</text>
</comment>
<evidence type="ECO:0000256" key="7">
    <source>
        <dbReference type="ARBA" id="ARBA00022490"/>
    </source>
</evidence>
<dbReference type="Gene3D" id="1.20.5.1930">
    <property type="match status" value="1"/>
</dbReference>
<feature type="coiled-coil region" evidence="16">
    <location>
        <begin position="124"/>
        <end position="151"/>
    </location>
</feature>
<dbReference type="PRINTS" id="PR00344">
    <property type="entry name" value="BCTRLSENSOR"/>
</dbReference>
<evidence type="ECO:0000256" key="10">
    <source>
        <dbReference type="ARBA" id="ARBA00022777"/>
    </source>
</evidence>
<dbReference type="Pfam" id="PF02518">
    <property type="entry name" value="HATPase_c"/>
    <property type="match status" value="1"/>
</dbReference>
<proteinExistence type="predicted"/>
<feature type="region of interest" description="Disordered" evidence="17">
    <location>
        <begin position="1"/>
        <end position="35"/>
    </location>
</feature>
<evidence type="ECO:0000313" key="20">
    <source>
        <dbReference type="Proteomes" id="UP001423409"/>
    </source>
</evidence>
<evidence type="ECO:0000256" key="5">
    <source>
        <dbReference type="ARBA" id="ARBA00017322"/>
    </source>
</evidence>
<feature type="domain" description="Histidine kinase" evidence="18">
    <location>
        <begin position="423"/>
        <end position="620"/>
    </location>
</feature>
<evidence type="ECO:0000259" key="18">
    <source>
        <dbReference type="PROSITE" id="PS50109"/>
    </source>
</evidence>
<gene>
    <name evidence="19" type="ORF">Dcae01_02553</name>
</gene>
<comment type="catalytic activity">
    <reaction evidence="1">
        <text>ATP + protein L-histidine = ADP + protein N-phospho-L-histidine.</text>
        <dbReference type="EC" id="2.7.13.3"/>
    </reaction>
</comment>
<evidence type="ECO:0000256" key="14">
    <source>
        <dbReference type="ARBA" id="ARBA00024827"/>
    </source>
</evidence>
<dbReference type="SMART" id="SM00387">
    <property type="entry name" value="HATPase_c"/>
    <property type="match status" value="1"/>
</dbReference>
<evidence type="ECO:0000256" key="2">
    <source>
        <dbReference type="ARBA" id="ARBA00001966"/>
    </source>
</evidence>
<evidence type="ECO:0000256" key="1">
    <source>
        <dbReference type="ARBA" id="ARBA00000085"/>
    </source>
</evidence>
<dbReference type="SUPFAM" id="SSF55874">
    <property type="entry name" value="ATPase domain of HSP90 chaperone/DNA topoisomerase II/histidine kinase"/>
    <property type="match status" value="1"/>
</dbReference>
<evidence type="ECO:0000313" key="19">
    <source>
        <dbReference type="EMBL" id="GAA5441020.1"/>
    </source>
</evidence>
<dbReference type="InterPro" id="IPR003018">
    <property type="entry name" value="GAF"/>
</dbReference>
<evidence type="ECO:0000256" key="17">
    <source>
        <dbReference type="SAM" id="MobiDB-lite"/>
    </source>
</evidence>
<organism evidence="19 20">
    <name type="scientific">Deinococcus caeni</name>
    <dbReference type="NCBI Taxonomy" id="569127"/>
    <lineage>
        <taxon>Bacteria</taxon>
        <taxon>Thermotogati</taxon>
        <taxon>Deinococcota</taxon>
        <taxon>Deinococci</taxon>
        <taxon>Deinococcales</taxon>
        <taxon>Deinococcaceae</taxon>
        <taxon>Deinococcus</taxon>
    </lineage>
</organism>
<evidence type="ECO:0000256" key="4">
    <source>
        <dbReference type="ARBA" id="ARBA00012438"/>
    </source>
</evidence>
<evidence type="ECO:0000256" key="15">
    <source>
        <dbReference type="ARBA" id="ARBA00030800"/>
    </source>
</evidence>
<keyword evidence="10" id="KW-0418">Kinase</keyword>
<keyword evidence="16" id="KW-0175">Coiled coil</keyword>
<comment type="subcellular location">
    <subcellularLocation>
        <location evidence="3">Cytoplasm</location>
    </subcellularLocation>
</comment>
<dbReference type="PROSITE" id="PS50109">
    <property type="entry name" value="HIS_KIN"/>
    <property type="match status" value="1"/>
</dbReference>
<dbReference type="PANTHER" id="PTHR24421">
    <property type="entry name" value="NITRATE/NITRITE SENSOR PROTEIN NARX-RELATED"/>
    <property type="match status" value="1"/>
</dbReference>
<evidence type="ECO:0000256" key="8">
    <source>
        <dbReference type="ARBA" id="ARBA00022679"/>
    </source>
</evidence>
<dbReference type="PANTHER" id="PTHR24421:SF57">
    <property type="entry name" value="HISTIDINE KINASE DIMERISATION AND PHOSPHOACCEPTOR REGION"/>
    <property type="match status" value="1"/>
</dbReference>
<dbReference type="SUPFAM" id="SSF55781">
    <property type="entry name" value="GAF domain-like"/>
    <property type="match status" value="1"/>
</dbReference>
<dbReference type="InterPro" id="IPR003594">
    <property type="entry name" value="HATPase_dom"/>
</dbReference>
<keyword evidence="7" id="KW-0963">Cytoplasm</keyword>
<dbReference type="InterPro" id="IPR011712">
    <property type="entry name" value="Sig_transdc_His_kin_sub3_dim/P"/>
</dbReference>
<comment type="cofactor">
    <cofactor evidence="2">
        <name>[4Fe-4S] cluster</name>
        <dbReference type="ChEBI" id="CHEBI:49883"/>
    </cofactor>
</comment>